<feature type="transmembrane region" description="Helical" evidence="1">
    <location>
        <begin position="6"/>
        <end position="25"/>
    </location>
</feature>
<dbReference type="InterPro" id="IPR032834">
    <property type="entry name" value="NatK-like_C"/>
</dbReference>
<dbReference type="RefSeq" id="WP_091686132.1">
    <property type="nucleotide sequence ID" value="NZ_BAABFM010000014.1"/>
</dbReference>
<evidence type="ECO:0000259" key="2">
    <source>
        <dbReference type="Pfam" id="PF14501"/>
    </source>
</evidence>
<dbReference type="GO" id="GO:0042802">
    <property type="term" value="F:identical protein binding"/>
    <property type="evidence" value="ECO:0007669"/>
    <property type="project" value="TreeGrafter"/>
</dbReference>
<keyword evidence="4" id="KW-1185">Reference proteome</keyword>
<evidence type="ECO:0000313" key="3">
    <source>
        <dbReference type="EMBL" id="SFO18966.1"/>
    </source>
</evidence>
<feature type="transmembrane region" description="Helical" evidence="1">
    <location>
        <begin position="132"/>
        <end position="152"/>
    </location>
</feature>
<name>A0A1I5F5R7_9FIRM</name>
<proteinExistence type="predicted"/>
<feature type="transmembrane region" description="Helical" evidence="1">
    <location>
        <begin position="91"/>
        <end position="112"/>
    </location>
</feature>
<feature type="transmembrane region" description="Helical" evidence="1">
    <location>
        <begin position="37"/>
        <end position="56"/>
    </location>
</feature>
<keyword evidence="1" id="KW-0472">Membrane</keyword>
<organism evidence="3 4">
    <name type="scientific">Anaerocolumna aminovalerica</name>
    <dbReference type="NCBI Taxonomy" id="1527"/>
    <lineage>
        <taxon>Bacteria</taxon>
        <taxon>Bacillati</taxon>
        <taxon>Bacillota</taxon>
        <taxon>Clostridia</taxon>
        <taxon>Lachnospirales</taxon>
        <taxon>Lachnospiraceae</taxon>
        <taxon>Anaerocolumna</taxon>
    </lineage>
</organism>
<keyword evidence="1" id="KW-1133">Transmembrane helix</keyword>
<sequence length="446" mass="51338">MVTFRNIVYVLAMEIPELISSFLILWGILQCKLKKRFLPYGEAYVCLLLVLVFTVLTGNVNNLPPICVILEFLIVFLCFEERFTKKIVLYFTAYISSYIINTIIRILFSIIFYKKDISLTELSYEELIRFRFIMLTLNIGILLIIIFSIRKWKKQIANWLNNISLSYVAIALPGLLCCAVVLAFVQISRNYSLNMIWDKVAGICVTIVCIFFMAGTVAFIFINDSRKHYQMENQLKERFLHMQNSYYKNILESDKEIRKFRHDIRGHMGCMRILAEEGKYQELSGYIGEVFYEVDNLLNRNYASGNDFVDATLNYLGTEAKKDGIAIALEGVLPILKIAGSDLCTIFFNTVSNGIEACRFVREKEKRNISISILCNQNILIIAIENPVIEPVDMNILGRGTTKPDKIHHGYGIQSIKDTVKKYDGEVKFINEEGKFRVEVILLNII</sequence>
<dbReference type="OrthoDB" id="9156435at2"/>
<dbReference type="PANTHER" id="PTHR40448:SF1">
    <property type="entry name" value="TWO-COMPONENT SENSOR HISTIDINE KINASE"/>
    <property type="match status" value="1"/>
</dbReference>
<dbReference type="STRING" id="1527.SAMN04489757_11248"/>
<feature type="transmembrane region" description="Helical" evidence="1">
    <location>
        <begin position="164"/>
        <end position="188"/>
    </location>
</feature>
<dbReference type="Gene3D" id="3.30.565.10">
    <property type="entry name" value="Histidine kinase-like ATPase, C-terminal domain"/>
    <property type="match status" value="1"/>
</dbReference>
<reference evidence="3 4" key="1">
    <citation type="submission" date="2016-10" db="EMBL/GenBank/DDBJ databases">
        <authorList>
            <person name="de Groot N.N."/>
        </authorList>
    </citation>
    <scope>NUCLEOTIDE SEQUENCE [LARGE SCALE GENOMIC DNA]</scope>
    <source>
        <strain evidence="3 4">DSM 1283</strain>
    </source>
</reference>
<feature type="domain" description="Sensor histidine kinase NatK-like C-terminal" evidence="2">
    <location>
        <begin position="342"/>
        <end position="442"/>
    </location>
</feature>
<accession>A0A1I5F5R7</accession>
<protein>
    <submittedName>
        <fullName evidence="3">Sensor histidine kinase YesM</fullName>
    </submittedName>
</protein>
<feature type="transmembrane region" description="Helical" evidence="1">
    <location>
        <begin position="200"/>
        <end position="222"/>
    </location>
</feature>
<evidence type="ECO:0000313" key="4">
    <source>
        <dbReference type="Proteomes" id="UP000198806"/>
    </source>
</evidence>
<gene>
    <name evidence="3" type="ORF">SAMN04489757_11248</name>
</gene>
<keyword evidence="1" id="KW-0812">Transmembrane</keyword>
<keyword evidence="3" id="KW-0808">Transferase</keyword>
<dbReference type="SUPFAM" id="SSF55874">
    <property type="entry name" value="ATPase domain of HSP90 chaperone/DNA topoisomerase II/histidine kinase"/>
    <property type="match status" value="1"/>
</dbReference>
<dbReference type="AlphaFoldDB" id="A0A1I5F5R7"/>
<dbReference type="Proteomes" id="UP000198806">
    <property type="component" value="Unassembled WGS sequence"/>
</dbReference>
<keyword evidence="3" id="KW-0418">Kinase</keyword>
<evidence type="ECO:0000256" key="1">
    <source>
        <dbReference type="SAM" id="Phobius"/>
    </source>
</evidence>
<dbReference type="GO" id="GO:0016301">
    <property type="term" value="F:kinase activity"/>
    <property type="evidence" value="ECO:0007669"/>
    <property type="project" value="UniProtKB-KW"/>
</dbReference>
<dbReference type="EMBL" id="FOWD01000012">
    <property type="protein sequence ID" value="SFO18966.1"/>
    <property type="molecule type" value="Genomic_DNA"/>
</dbReference>
<dbReference type="PANTHER" id="PTHR40448">
    <property type="entry name" value="TWO-COMPONENT SENSOR HISTIDINE KINASE"/>
    <property type="match status" value="1"/>
</dbReference>
<dbReference type="Pfam" id="PF14501">
    <property type="entry name" value="HATPase_c_5"/>
    <property type="match status" value="1"/>
</dbReference>
<dbReference type="InterPro" id="IPR036890">
    <property type="entry name" value="HATPase_C_sf"/>
</dbReference>